<dbReference type="GO" id="GO:0042256">
    <property type="term" value="P:cytosolic ribosome assembly"/>
    <property type="evidence" value="ECO:0007669"/>
    <property type="project" value="UniProtKB-UniRule"/>
</dbReference>
<name>W6TGG3_HOLOB</name>
<dbReference type="InterPro" id="IPR004394">
    <property type="entry name" value="Iojap/RsfS/C7orf30"/>
</dbReference>
<comment type="caution">
    <text evidence="3">The sequence shown here is derived from an EMBL/GenBank/DDBJ whole genome shotgun (WGS) entry which is preliminary data.</text>
</comment>
<dbReference type="OrthoDB" id="9793681at2"/>
<dbReference type="GO" id="GO:0090071">
    <property type="term" value="P:negative regulation of ribosome biogenesis"/>
    <property type="evidence" value="ECO:0007669"/>
    <property type="project" value="UniProtKB-UniRule"/>
</dbReference>
<comment type="subcellular location">
    <subcellularLocation>
        <location evidence="2">Cytoplasm</location>
    </subcellularLocation>
</comment>
<dbReference type="AlphaFoldDB" id="W6TGG3"/>
<dbReference type="GO" id="GO:0017148">
    <property type="term" value="P:negative regulation of translation"/>
    <property type="evidence" value="ECO:0007669"/>
    <property type="project" value="UniProtKB-UniRule"/>
</dbReference>
<dbReference type="PANTHER" id="PTHR21043">
    <property type="entry name" value="IOJAP SUPERFAMILY ORTHOLOG"/>
    <property type="match status" value="1"/>
</dbReference>
<accession>W6TGG3</accession>
<dbReference type="NCBIfam" id="TIGR00090">
    <property type="entry name" value="rsfS_iojap_ybeB"/>
    <property type="match status" value="1"/>
</dbReference>
<dbReference type="SUPFAM" id="SSF81301">
    <property type="entry name" value="Nucleotidyltransferase"/>
    <property type="match status" value="1"/>
</dbReference>
<dbReference type="HAMAP" id="MF_01477">
    <property type="entry name" value="Iojap_RsfS"/>
    <property type="match status" value="1"/>
</dbReference>
<dbReference type="eggNOG" id="COG0799">
    <property type="taxonomic scope" value="Bacteria"/>
</dbReference>
<gene>
    <name evidence="2" type="primary">rsfS</name>
    <name evidence="3" type="ORF">P618_200848</name>
</gene>
<comment type="subunit">
    <text evidence="2">Interacts with ribosomal protein uL14 (rplN).</text>
</comment>
<dbReference type="GO" id="GO:0005737">
    <property type="term" value="C:cytoplasm"/>
    <property type="evidence" value="ECO:0007669"/>
    <property type="project" value="UniProtKB-SubCell"/>
</dbReference>
<keyword evidence="4" id="KW-1185">Reference proteome</keyword>
<keyword evidence="2" id="KW-0810">Translation regulation</keyword>
<evidence type="ECO:0000256" key="2">
    <source>
        <dbReference type="HAMAP-Rule" id="MF_01477"/>
    </source>
</evidence>
<evidence type="ECO:0000313" key="4">
    <source>
        <dbReference type="Proteomes" id="UP000019112"/>
    </source>
</evidence>
<comment type="similarity">
    <text evidence="1 2">Belongs to the Iojap/RsfS family.</text>
</comment>
<dbReference type="Proteomes" id="UP000019112">
    <property type="component" value="Unassembled WGS sequence"/>
</dbReference>
<evidence type="ECO:0000313" key="3">
    <source>
        <dbReference type="EMBL" id="ETZ06950.1"/>
    </source>
</evidence>
<dbReference type="InterPro" id="IPR043519">
    <property type="entry name" value="NT_sf"/>
</dbReference>
<dbReference type="Pfam" id="PF02410">
    <property type="entry name" value="RsfS"/>
    <property type="match status" value="1"/>
</dbReference>
<dbReference type="EMBL" id="AWTR02000074">
    <property type="protein sequence ID" value="ETZ06950.1"/>
    <property type="molecule type" value="Genomic_DNA"/>
</dbReference>
<reference evidence="3 4" key="1">
    <citation type="journal article" date="2014" name="FEMS Microbiol. Lett.">
        <title>Draft genome sequences of three Holospora species (Holospora obtusa, Holospora undulata, and Holospora elegans), endonuclear symbiotic bacteria of the ciliate Paramecium caudatum.</title>
        <authorList>
            <person name="Dohra H."/>
            <person name="Tanaka K."/>
            <person name="Suzuki T."/>
            <person name="Fujishima M."/>
            <person name="Suzuki H."/>
        </authorList>
    </citation>
    <scope>NUCLEOTIDE SEQUENCE [LARGE SCALE GENOMIC DNA]</scope>
    <source>
        <strain evidence="3 4">F1</strain>
    </source>
</reference>
<evidence type="ECO:0000256" key="1">
    <source>
        <dbReference type="ARBA" id="ARBA00010574"/>
    </source>
</evidence>
<dbReference type="STRING" id="1399147.P618_200848"/>
<protein>
    <recommendedName>
        <fullName evidence="2">Ribosomal silencing factor RsfS</fullName>
    </recommendedName>
</protein>
<dbReference type="Gene3D" id="3.30.460.10">
    <property type="entry name" value="Beta Polymerase, domain 2"/>
    <property type="match status" value="1"/>
</dbReference>
<keyword evidence="2" id="KW-0678">Repressor</keyword>
<dbReference type="PANTHER" id="PTHR21043:SF0">
    <property type="entry name" value="MITOCHONDRIAL ASSEMBLY OF RIBOSOMAL LARGE SUBUNIT PROTEIN 1"/>
    <property type="match status" value="1"/>
</dbReference>
<dbReference type="RefSeq" id="WP_021827021.1">
    <property type="nucleotide sequence ID" value="NZ_AWTR02000074.1"/>
</dbReference>
<organism evidence="3 4">
    <name type="scientific">Holospora obtusa F1</name>
    <dbReference type="NCBI Taxonomy" id="1399147"/>
    <lineage>
        <taxon>Bacteria</taxon>
        <taxon>Pseudomonadati</taxon>
        <taxon>Pseudomonadota</taxon>
        <taxon>Alphaproteobacteria</taxon>
        <taxon>Holosporales</taxon>
        <taxon>Holosporaceae</taxon>
        <taxon>Holospora</taxon>
    </lineage>
</organism>
<dbReference type="GO" id="GO:0043023">
    <property type="term" value="F:ribosomal large subunit binding"/>
    <property type="evidence" value="ECO:0007669"/>
    <property type="project" value="TreeGrafter"/>
</dbReference>
<comment type="function">
    <text evidence="2">Functions as a ribosomal silencing factor. Interacts with ribosomal protein uL14 (rplN), blocking formation of intersubunit bridge B8. Prevents association of the 30S and 50S ribosomal subunits and the formation of functional ribosomes, thus repressing translation.</text>
</comment>
<keyword evidence="2" id="KW-0963">Cytoplasm</keyword>
<sequence length="131" mass="15126">MEVVLKEIFELMESKKTENIVSIDVLERCAFADFFVIGQCRTSRHLITVCDALMGWAKTRGREIRVQGRNEETTWIVLDLSSVFVHLFLEDARKVFNLESLWSDASPKQYALIAQPKLNSFCSNDHSDREI</sequence>
<proteinExistence type="inferred from homology"/>